<gene>
    <name evidence="2" type="ORF">GALL_352150</name>
</gene>
<organism evidence="2">
    <name type="scientific">mine drainage metagenome</name>
    <dbReference type="NCBI Taxonomy" id="410659"/>
    <lineage>
        <taxon>unclassified sequences</taxon>
        <taxon>metagenomes</taxon>
        <taxon>ecological metagenomes</taxon>
    </lineage>
</organism>
<dbReference type="PIRSF" id="PIRSF019169">
    <property type="entry name" value="PilM"/>
    <property type="match status" value="1"/>
</dbReference>
<evidence type="ECO:0000313" key="2">
    <source>
        <dbReference type="EMBL" id="OIQ82985.1"/>
    </source>
</evidence>
<accession>A0A1J5QHH5</accession>
<sequence>MKFDIFNERTPPLIGVDISASSVKMVELTEGTNGARRIESYAIASLPKDAVVDGNIASLEQVGEAVKRAWKLLGTREKRVAVALPAAAVISKKVLMQKGLREEDMELQVEAEANQYIPFSLDEVNIDFQILGDSPASPDEVEVIIAAARKEKIQDREAAAEAAGLKVVIMDVETYATEAAYRLAANQLPNAGRDQTVMIVDTGAVMMHINVLHNNQSVYIREQTFGGAQLTTEIQRRFGLSSEEAEVAKRRGGLPDSYESEVLHPFIQSLALEIARALQFFTSSTQFNRVDHIMLAGGCAAIPGLDQAVTERTQVNAIVANPFINMSLSGKIKQQSLALEAPALMIACGLAMRRFDA</sequence>
<dbReference type="Gene3D" id="3.30.420.40">
    <property type="match status" value="2"/>
</dbReference>
<dbReference type="InterPro" id="IPR050696">
    <property type="entry name" value="FtsA/MreB"/>
</dbReference>
<dbReference type="PANTHER" id="PTHR32432">
    <property type="entry name" value="CELL DIVISION PROTEIN FTSA-RELATED"/>
    <property type="match status" value="1"/>
</dbReference>
<dbReference type="PANTHER" id="PTHR32432:SF3">
    <property type="entry name" value="ETHANOLAMINE UTILIZATION PROTEIN EUTJ"/>
    <property type="match status" value="1"/>
</dbReference>
<comment type="caution">
    <text evidence="2">The sequence shown here is derived from an EMBL/GenBank/DDBJ whole genome shotgun (WGS) entry which is preliminary data.</text>
</comment>
<dbReference type="SUPFAM" id="SSF53067">
    <property type="entry name" value="Actin-like ATPase domain"/>
    <property type="match status" value="2"/>
</dbReference>
<dbReference type="EMBL" id="MLJW01000747">
    <property type="protein sequence ID" value="OIQ82985.1"/>
    <property type="molecule type" value="Genomic_DNA"/>
</dbReference>
<evidence type="ECO:0000259" key="1">
    <source>
        <dbReference type="SMART" id="SM00842"/>
    </source>
</evidence>
<dbReference type="AlphaFoldDB" id="A0A1J5QHH5"/>
<reference evidence="2" key="1">
    <citation type="submission" date="2016-10" db="EMBL/GenBank/DDBJ databases">
        <title>Sequence of Gallionella enrichment culture.</title>
        <authorList>
            <person name="Poehlein A."/>
            <person name="Muehling M."/>
            <person name="Daniel R."/>
        </authorList>
    </citation>
    <scope>NUCLEOTIDE SEQUENCE</scope>
</reference>
<protein>
    <submittedName>
        <fullName evidence="2">Competence protein A</fullName>
    </submittedName>
</protein>
<dbReference type="GO" id="GO:0051301">
    <property type="term" value="P:cell division"/>
    <property type="evidence" value="ECO:0007669"/>
    <property type="project" value="InterPro"/>
</dbReference>
<dbReference type="Pfam" id="PF11104">
    <property type="entry name" value="PilM_2"/>
    <property type="match status" value="1"/>
</dbReference>
<proteinExistence type="predicted"/>
<dbReference type="InterPro" id="IPR043129">
    <property type="entry name" value="ATPase_NBD"/>
</dbReference>
<feature type="domain" description="SHS2" evidence="1">
    <location>
        <begin position="13"/>
        <end position="180"/>
    </location>
</feature>
<dbReference type="InterPro" id="IPR005883">
    <property type="entry name" value="PilM"/>
</dbReference>
<dbReference type="SMART" id="SM00842">
    <property type="entry name" value="FtsA"/>
    <property type="match status" value="1"/>
</dbReference>
<dbReference type="Gene3D" id="3.30.1490.300">
    <property type="match status" value="1"/>
</dbReference>
<dbReference type="NCBIfam" id="TIGR01175">
    <property type="entry name" value="pilM"/>
    <property type="match status" value="1"/>
</dbReference>
<dbReference type="CDD" id="cd24049">
    <property type="entry name" value="ASKHA_NBD_PilM"/>
    <property type="match status" value="1"/>
</dbReference>
<name>A0A1J5QHH5_9ZZZZ</name>
<dbReference type="InterPro" id="IPR003494">
    <property type="entry name" value="SHS2_FtsA"/>
</dbReference>